<dbReference type="PROSITE" id="PS51276">
    <property type="entry name" value="PEPTIDASE_C56_PFPI"/>
    <property type="match status" value="1"/>
</dbReference>
<dbReference type="NCBIfam" id="TIGR01382">
    <property type="entry name" value="PfpI"/>
    <property type="match status" value="1"/>
</dbReference>
<evidence type="ECO:0000313" key="3">
    <source>
        <dbReference type="EMBL" id="WMV16351.1"/>
    </source>
</evidence>
<feature type="domain" description="DJ-1/PfpI" evidence="2">
    <location>
        <begin position="198"/>
        <end position="326"/>
    </location>
</feature>
<dbReference type="SUPFAM" id="SSF52317">
    <property type="entry name" value="Class I glutamine amidotransferase-like"/>
    <property type="match status" value="2"/>
</dbReference>
<accession>A0AAF0Q3W4</accession>
<dbReference type="InterPro" id="IPR002818">
    <property type="entry name" value="DJ-1/PfpI"/>
</dbReference>
<dbReference type="PANTHER" id="PTHR42733:SF2">
    <property type="entry name" value="DJ-1_THIJ_PFPI FAMILY PROTEIN"/>
    <property type="match status" value="1"/>
</dbReference>
<comment type="similarity">
    <text evidence="1">Belongs to the peptidase C56 family.</text>
</comment>
<proteinExistence type="inferred from homology"/>
<dbReference type="EMBL" id="CP133613">
    <property type="protein sequence ID" value="WMV16351.1"/>
    <property type="molecule type" value="Genomic_DNA"/>
</dbReference>
<gene>
    <name evidence="3" type="ORF">MTR67_009736</name>
</gene>
<dbReference type="Proteomes" id="UP001234989">
    <property type="component" value="Chromosome 2"/>
</dbReference>
<evidence type="ECO:0000259" key="2">
    <source>
        <dbReference type="Pfam" id="PF01965"/>
    </source>
</evidence>
<protein>
    <recommendedName>
        <fullName evidence="2">DJ-1/PfpI domain-containing protein</fullName>
    </recommendedName>
</protein>
<dbReference type="Gene3D" id="3.40.50.880">
    <property type="match status" value="2"/>
</dbReference>
<dbReference type="CDD" id="cd03169">
    <property type="entry name" value="GATase1_PfpI_1"/>
    <property type="match status" value="2"/>
</dbReference>
<sequence length="338" mass="36475">MANQKRVLLLCGDYVEDYEVMVPFQALLAYGVAVDAVCPGKKSGDICRTAVHQLSGHQTYSESRGHNFALNATFDEIEASKYDGLFIPGGRAPEYLAMNESVLDLVKSFANTKKPIVAICHGQLILAAADVVRGRKCTAYPAVKPVLVAAGAHWEEPETLASCTIDGNLITGPTYEGNPEFIRLFVKALGGSIVGSGKRILFLCGDFMEDYEVKVPFQSLQALECHVDAVCPKKKAGEKCPTAVHDFEGDQTYSEKPGHDFPLNANFESVDVSSYDGLVIPGGRAPEYLALDDDVIKLVQEFMESKKPVASICHGQQILSAAGVLKVSISLNIIENGS</sequence>
<reference evidence="3" key="1">
    <citation type="submission" date="2023-08" db="EMBL/GenBank/DDBJ databases">
        <title>A de novo genome assembly of Solanum verrucosum Schlechtendal, a Mexican diploid species geographically isolated from the other diploid A-genome species in potato relatives.</title>
        <authorList>
            <person name="Hosaka K."/>
        </authorList>
    </citation>
    <scope>NUCLEOTIDE SEQUENCE</scope>
    <source>
        <tissue evidence="3">Young leaves</tissue>
    </source>
</reference>
<name>A0AAF0Q3W4_SOLVR</name>
<dbReference type="PROSITE" id="PS51273">
    <property type="entry name" value="GATASE_TYPE_1"/>
    <property type="match status" value="1"/>
</dbReference>
<evidence type="ECO:0000256" key="1">
    <source>
        <dbReference type="ARBA" id="ARBA00008542"/>
    </source>
</evidence>
<feature type="domain" description="DJ-1/PfpI" evidence="2">
    <location>
        <begin position="5"/>
        <end position="187"/>
    </location>
</feature>
<dbReference type="AlphaFoldDB" id="A0AAF0Q3W4"/>
<dbReference type="PANTHER" id="PTHR42733">
    <property type="entry name" value="DJ-1 PROTEIN"/>
    <property type="match status" value="1"/>
</dbReference>
<keyword evidence="4" id="KW-1185">Reference proteome</keyword>
<dbReference type="Pfam" id="PF01965">
    <property type="entry name" value="DJ-1_PfpI"/>
    <property type="match status" value="2"/>
</dbReference>
<dbReference type="InterPro" id="IPR006286">
    <property type="entry name" value="C56_PfpI-like"/>
</dbReference>
<organism evidence="3 4">
    <name type="scientific">Solanum verrucosum</name>
    <dbReference type="NCBI Taxonomy" id="315347"/>
    <lineage>
        <taxon>Eukaryota</taxon>
        <taxon>Viridiplantae</taxon>
        <taxon>Streptophyta</taxon>
        <taxon>Embryophyta</taxon>
        <taxon>Tracheophyta</taxon>
        <taxon>Spermatophyta</taxon>
        <taxon>Magnoliopsida</taxon>
        <taxon>eudicotyledons</taxon>
        <taxon>Gunneridae</taxon>
        <taxon>Pentapetalae</taxon>
        <taxon>asterids</taxon>
        <taxon>lamiids</taxon>
        <taxon>Solanales</taxon>
        <taxon>Solanaceae</taxon>
        <taxon>Solanoideae</taxon>
        <taxon>Solaneae</taxon>
        <taxon>Solanum</taxon>
    </lineage>
</organism>
<dbReference type="InterPro" id="IPR029062">
    <property type="entry name" value="Class_I_gatase-like"/>
</dbReference>
<evidence type="ECO:0000313" key="4">
    <source>
        <dbReference type="Proteomes" id="UP001234989"/>
    </source>
</evidence>